<dbReference type="AlphaFoldDB" id="A0AAV4BNH2"/>
<evidence type="ECO:0000256" key="2">
    <source>
        <dbReference type="ARBA" id="ARBA00009034"/>
    </source>
</evidence>
<evidence type="ECO:0000256" key="4">
    <source>
        <dbReference type="RuleBase" id="RU000406"/>
    </source>
</evidence>
<evidence type="ECO:0000256" key="3">
    <source>
        <dbReference type="ARBA" id="ARBA00023329"/>
    </source>
</evidence>
<reference evidence="7 8" key="1">
    <citation type="journal article" date="2021" name="Elife">
        <title>Chloroplast acquisition without the gene transfer in kleptoplastic sea slugs, Plakobranchus ocellatus.</title>
        <authorList>
            <person name="Maeda T."/>
            <person name="Takahashi S."/>
            <person name="Yoshida T."/>
            <person name="Shimamura S."/>
            <person name="Takaki Y."/>
            <person name="Nagai Y."/>
            <person name="Toyoda A."/>
            <person name="Suzuki Y."/>
            <person name="Arimoto A."/>
            <person name="Ishii H."/>
            <person name="Satoh N."/>
            <person name="Nishiyama T."/>
            <person name="Hasebe M."/>
            <person name="Maruyama T."/>
            <person name="Minagawa J."/>
            <person name="Obokata J."/>
            <person name="Shigenobu S."/>
        </authorList>
    </citation>
    <scope>NUCLEOTIDE SEQUENCE [LARGE SCALE GENOMIC DNA]</scope>
</reference>
<dbReference type="EMBL" id="BLXT01005224">
    <property type="protein sequence ID" value="GFO20902.1"/>
    <property type="molecule type" value="Genomic_DNA"/>
</dbReference>
<keyword evidence="3" id="KW-0968">Cytoplasmic vesicle</keyword>
<dbReference type="InterPro" id="IPR022353">
    <property type="entry name" value="Insulin_CS"/>
</dbReference>
<dbReference type="InterPro" id="IPR016179">
    <property type="entry name" value="Insulin-like"/>
</dbReference>
<evidence type="ECO:0000313" key="8">
    <source>
        <dbReference type="Proteomes" id="UP000735302"/>
    </source>
</evidence>
<protein>
    <submittedName>
        <fullName evidence="7">Insulin-related peptide</fullName>
    </submittedName>
</protein>
<comment type="subcellular location">
    <subcellularLocation>
        <location evidence="1">Cytoplasmic vesicle</location>
        <location evidence="1">Secretory vesicle</location>
    </subcellularLocation>
    <subcellularLocation>
        <location evidence="4">Secreted</location>
    </subcellularLocation>
</comment>
<dbReference type="Gene3D" id="1.10.100.10">
    <property type="entry name" value="Insulin-like"/>
    <property type="match status" value="1"/>
</dbReference>
<dbReference type="SUPFAM" id="SSF56994">
    <property type="entry name" value="Insulin-like"/>
    <property type="match status" value="1"/>
</dbReference>
<dbReference type="PROSITE" id="PS00262">
    <property type="entry name" value="INSULIN"/>
    <property type="match status" value="1"/>
</dbReference>
<dbReference type="Proteomes" id="UP000735302">
    <property type="component" value="Unassembled WGS sequence"/>
</dbReference>
<feature type="domain" description="Insulin-like" evidence="6">
    <location>
        <begin position="42"/>
        <end position="122"/>
    </location>
</feature>
<feature type="chain" id="PRO_5043629606" evidence="5">
    <location>
        <begin position="28"/>
        <end position="123"/>
    </location>
</feature>
<name>A0AAV4BNH2_9GAST</name>
<dbReference type="InterPro" id="IPR022352">
    <property type="entry name" value="Ins/IGF/rlx"/>
</dbReference>
<dbReference type="PRINTS" id="PR00276">
    <property type="entry name" value="INSULINFAMLY"/>
</dbReference>
<dbReference type="GO" id="GO:0030133">
    <property type="term" value="C:transport vesicle"/>
    <property type="evidence" value="ECO:0007669"/>
    <property type="project" value="UniProtKB-SubCell"/>
</dbReference>
<evidence type="ECO:0000256" key="5">
    <source>
        <dbReference type="SAM" id="SignalP"/>
    </source>
</evidence>
<dbReference type="SMART" id="SM00078">
    <property type="entry name" value="IlGF"/>
    <property type="match status" value="1"/>
</dbReference>
<comment type="caution">
    <text evidence="7">The sequence shown here is derived from an EMBL/GenBank/DDBJ whole genome shotgun (WGS) entry which is preliminary data.</text>
</comment>
<dbReference type="InterPro" id="IPR036438">
    <property type="entry name" value="Insulin-like_sf"/>
</dbReference>
<keyword evidence="4" id="KW-0964">Secreted</keyword>
<feature type="signal peptide" evidence="5">
    <location>
        <begin position="1"/>
        <end position="27"/>
    </location>
</feature>
<proteinExistence type="inferred from homology"/>
<dbReference type="GO" id="GO:0005179">
    <property type="term" value="F:hormone activity"/>
    <property type="evidence" value="ECO:0007669"/>
    <property type="project" value="InterPro"/>
</dbReference>
<keyword evidence="8" id="KW-1185">Reference proteome</keyword>
<comment type="similarity">
    <text evidence="2 4">Belongs to the insulin family.</text>
</comment>
<gene>
    <name evidence="7" type="ORF">PoB_004740700</name>
</gene>
<evidence type="ECO:0000256" key="1">
    <source>
        <dbReference type="ARBA" id="ARBA00004398"/>
    </source>
</evidence>
<evidence type="ECO:0000313" key="7">
    <source>
        <dbReference type="EMBL" id="GFO20902.1"/>
    </source>
</evidence>
<dbReference type="PIRSF" id="PIRSF018431">
    <property type="entry name" value="Molluscan_insulin_rel_peptide"/>
    <property type="match status" value="1"/>
</dbReference>
<evidence type="ECO:0000259" key="6">
    <source>
        <dbReference type="SMART" id="SM00078"/>
    </source>
</evidence>
<dbReference type="GO" id="GO:0005576">
    <property type="term" value="C:extracellular region"/>
    <property type="evidence" value="ECO:0007669"/>
    <property type="project" value="UniProtKB-SubCell"/>
</dbReference>
<organism evidence="7 8">
    <name type="scientific">Plakobranchus ocellatus</name>
    <dbReference type="NCBI Taxonomy" id="259542"/>
    <lineage>
        <taxon>Eukaryota</taxon>
        <taxon>Metazoa</taxon>
        <taxon>Spiralia</taxon>
        <taxon>Lophotrochozoa</taxon>
        <taxon>Mollusca</taxon>
        <taxon>Gastropoda</taxon>
        <taxon>Heterobranchia</taxon>
        <taxon>Euthyneura</taxon>
        <taxon>Panpulmonata</taxon>
        <taxon>Sacoglossa</taxon>
        <taxon>Placobranchoidea</taxon>
        <taxon>Plakobranchidae</taxon>
        <taxon>Plakobranchus</taxon>
    </lineage>
</organism>
<accession>A0AAV4BNH2</accession>
<keyword evidence="5" id="KW-0732">Signal</keyword>
<sequence length="123" mass="13493">MTASACGSACLLVVLMVLCSTTDHAEAGYEHSCQYNQQPHPNGLCGSRLADAVQSVCRASGKRSLKRGATSLSDFTKGGMSESISLKKREAVNFLVKRNTYQDIICECCYNRCDMHELEEYCP</sequence>
<dbReference type="Pfam" id="PF00049">
    <property type="entry name" value="Insulin"/>
    <property type="match status" value="1"/>
</dbReference>